<keyword evidence="2" id="KW-1185">Reference proteome</keyword>
<organism evidence="1 2">
    <name type="scientific">Streptomyces graminofaciens</name>
    <dbReference type="NCBI Taxonomy" id="68212"/>
    <lineage>
        <taxon>Bacteria</taxon>
        <taxon>Bacillati</taxon>
        <taxon>Actinomycetota</taxon>
        <taxon>Actinomycetes</taxon>
        <taxon>Kitasatosporales</taxon>
        <taxon>Streptomycetaceae</taxon>
        <taxon>Streptomyces</taxon>
    </lineage>
</organism>
<proteinExistence type="predicted"/>
<dbReference type="EMBL" id="AP018448">
    <property type="protein sequence ID" value="BBC36139.1"/>
    <property type="molecule type" value="Genomic_DNA"/>
</dbReference>
<protein>
    <submittedName>
        <fullName evidence="1">Uncharacterized protein</fullName>
    </submittedName>
</protein>
<sequence length="66" mass="6822">MVSYAVVVAEAGVAVAAGTTMPTSTADVARATVFQLRIRAAGMRGVPSQRAAKYEELLEGVSFYAG</sequence>
<reference evidence="1 2" key="1">
    <citation type="journal article" date="2010" name="ChemBioChem">
        <title>Cloning and characterization of the biosynthetic gene cluster of 16-membered macrolide antibiotic FD-891: involvement of a dual functional cytochrome P450 monooxygenase catalyzing epoxidation and hydroxylation.</title>
        <authorList>
            <person name="Kudo F."/>
            <person name="Motegi A."/>
            <person name="Mizoue K."/>
            <person name="Eguchi T."/>
        </authorList>
    </citation>
    <scope>NUCLEOTIDE SEQUENCE [LARGE SCALE GENOMIC DNA]</scope>
    <source>
        <strain evidence="1 2">A-8890</strain>
    </source>
</reference>
<name>A0ABN5VRN5_9ACTN</name>
<accession>A0ABN5VRN5</accession>
<evidence type="ECO:0000313" key="1">
    <source>
        <dbReference type="EMBL" id="BBC36139.1"/>
    </source>
</evidence>
<gene>
    <name evidence="1" type="ORF">SGFS_074330</name>
</gene>
<evidence type="ECO:0000313" key="2">
    <source>
        <dbReference type="Proteomes" id="UP001321542"/>
    </source>
</evidence>
<dbReference type="Proteomes" id="UP001321542">
    <property type="component" value="Chromosome"/>
</dbReference>
<reference evidence="1 2" key="2">
    <citation type="journal article" date="2023" name="ChemBioChem">
        <title>Acyltransferase Domain Exchange between Two Independent Type I Polyketide Synthases in the Same Producer Strain of Macrolide Antibiotics.</title>
        <authorList>
            <person name="Kudo F."/>
            <person name="Kishikawa K."/>
            <person name="Tsuboi K."/>
            <person name="Kido T."/>
            <person name="Usui T."/>
            <person name="Hashimoto J."/>
            <person name="Shin-Ya K."/>
            <person name="Miyanaga A."/>
            <person name="Eguchi T."/>
        </authorList>
    </citation>
    <scope>NUCLEOTIDE SEQUENCE [LARGE SCALE GENOMIC DNA]</scope>
    <source>
        <strain evidence="1 2">A-8890</strain>
    </source>
</reference>